<dbReference type="Pfam" id="PF20675">
    <property type="entry name" value="MPH2"/>
    <property type="match status" value="1"/>
</dbReference>
<accession>A0AAD5DIL7</accession>
<dbReference type="EMBL" id="JADXDR010000119">
    <property type="protein sequence ID" value="KAI7838712.1"/>
    <property type="molecule type" value="Genomic_DNA"/>
</dbReference>
<keyword evidence="3" id="KW-1185">Reference proteome</keyword>
<dbReference type="InterPro" id="IPR049072">
    <property type="entry name" value="MPH2_C"/>
</dbReference>
<sequence length="163" mass="16700">MPAVSCSTPIALTLLIPNRAADRVLVQELIPTLHVFIVICSLKCLIICYFAADRVLEQELIPVQRAINNLAQSGAQLEAGDVKAAAGTLSGGWVREFESAANKLSYTDGSKSSAAAVVSSLSALQSAAASGSAADAKRGFVATVSALKGWTAAANVAADLKGL</sequence>
<dbReference type="PANTHER" id="PTHR35742:SF1">
    <property type="entry name" value="THYLAKOID LUMENAL 16.5 KDA PROTEIN, CHLOROPLASTIC"/>
    <property type="match status" value="1"/>
</dbReference>
<organism evidence="2 3">
    <name type="scientific">Chlorella ohadii</name>
    <dbReference type="NCBI Taxonomy" id="2649997"/>
    <lineage>
        <taxon>Eukaryota</taxon>
        <taxon>Viridiplantae</taxon>
        <taxon>Chlorophyta</taxon>
        <taxon>core chlorophytes</taxon>
        <taxon>Trebouxiophyceae</taxon>
        <taxon>Chlorellales</taxon>
        <taxon>Chlorellaceae</taxon>
        <taxon>Chlorella clade</taxon>
        <taxon>Chlorella</taxon>
    </lineage>
</organism>
<proteinExistence type="predicted"/>
<protein>
    <recommendedName>
        <fullName evidence="1">Maintenance of Photosystem II under High light 2 C-terminal domain-containing protein</fullName>
    </recommendedName>
</protein>
<feature type="domain" description="Maintenance of Photosystem II under High light 2 C-terminal" evidence="1">
    <location>
        <begin position="62"/>
        <end position="163"/>
    </location>
</feature>
<dbReference type="Proteomes" id="UP001205105">
    <property type="component" value="Unassembled WGS sequence"/>
</dbReference>
<evidence type="ECO:0000259" key="1">
    <source>
        <dbReference type="Pfam" id="PF20675"/>
    </source>
</evidence>
<dbReference type="InterPro" id="IPR038862">
    <property type="entry name" value="MPH2"/>
</dbReference>
<gene>
    <name evidence="2" type="ORF">COHA_007509</name>
</gene>
<evidence type="ECO:0000313" key="2">
    <source>
        <dbReference type="EMBL" id="KAI7838712.1"/>
    </source>
</evidence>
<dbReference type="PANTHER" id="PTHR35742">
    <property type="entry name" value="THYLAKOID LUMENAL 16.5 KDA PROTEIN, CHLOROPLASTIC"/>
    <property type="match status" value="1"/>
</dbReference>
<evidence type="ECO:0000313" key="3">
    <source>
        <dbReference type="Proteomes" id="UP001205105"/>
    </source>
</evidence>
<comment type="caution">
    <text evidence="2">The sequence shown here is derived from an EMBL/GenBank/DDBJ whole genome shotgun (WGS) entry which is preliminary data.</text>
</comment>
<dbReference type="AlphaFoldDB" id="A0AAD5DIL7"/>
<name>A0AAD5DIL7_9CHLO</name>
<dbReference type="GO" id="GO:0010206">
    <property type="term" value="P:photosystem II repair"/>
    <property type="evidence" value="ECO:0007669"/>
    <property type="project" value="InterPro"/>
</dbReference>
<reference evidence="2" key="1">
    <citation type="submission" date="2020-11" db="EMBL/GenBank/DDBJ databases">
        <title>Chlorella ohadii genome sequencing and assembly.</title>
        <authorList>
            <person name="Murik O."/>
            <person name="Treves H."/>
            <person name="Kedem I."/>
            <person name="Shotland Y."/>
            <person name="Kaplan A."/>
        </authorList>
    </citation>
    <scope>NUCLEOTIDE SEQUENCE</scope>
    <source>
        <strain evidence="2">1</strain>
    </source>
</reference>